<keyword evidence="1" id="KW-0732">Signal</keyword>
<feature type="chain" id="PRO_5006624919" evidence="1">
    <location>
        <begin position="31"/>
        <end position="111"/>
    </location>
</feature>
<dbReference type="OrthoDB" id="9966970at2"/>
<protein>
    <submittedName>
        <fullName evidence="2">Uncharacterized protein</fullName>
    </submittedName>
</protein>
<evidence type="ECO:0000313" key="2">
    <source>
        <dbReference type="EMBL" id="CUU07590.1"/>
    </source>
</evidence>
<evidence type="ECO:0000256" key="1">
    <source>
        <dbReference type="SAM" id="SignalP"/>
    </source>
</evidence>
<keyword evidence="3" id="KW-1185">Reference proteome</keyword>
<dbReference type="EMBL" id="FAOO01000015">
    <property type="protein sequence ID" value="CUU07590.1"/>
    <property type="molecule type" value="Genomic_DNA"/>
</dbReference>
<sequence>MGQINRRKFIKIAALLPLSPFLSSILNSCANTISSTSEREPKPDLVLEGDERTIAEKIKSQYQTLKSLYENPGRKLTIAFPQGRRYNYLKISFSKDDLADYPHLKLVNWAT</sequence>
<feature type="non-terminal residue" evidence="2">
    <location>
        <position position="111"/>
    </location>
</feature>
<organism evidence="2 3">
    <name type="scientific">Candidatus Thermokryptus mobilis</name>
    <dbReference type="NCBI Taxonomy" id="1643428"/>
    <lineage>
        <taxon>Bacteria</taxon>
        <taxon>Pseudomonadati</taxon>
        <taxon>Candidatus Kryptoniota</taxon>
        <taxon>Candidatus Thermokryptus</taxon>
    </lineage>
</organism>
<dbReference type="AlphaFoldDB" id="A0A0S4NBT6"/>
<evidence type="ECO:0000313" key="3">
    <source>
        <dbReference type="Proteomes" id="UP000320623"/>
    </source>
</evidence>
<accession>A0A0S4NBT6</accession>
<feature type="signal peptide" evidence="1">
    <location>
        <begin position="1"/>
        <end position="30"/>
    </location>
</feature>
<name>A0A0S4NBT6_9BACT</name>
<proteinExistence type="predicted"/>
<dbReference type="RefSeq" id="WP_140945571.1">
    <property type="nucleotide sequence ID" value="NZ_FAOO01000015.1"/>
</dbReference>
<dbReference type="Proteomes" id="UP000320623">
    <property type="component" value="Unassembled WGS sequence"/>
</dbReference>
<gene>
    <name evidence="2" type="ORF">JGI1_01847</name>
</gene>
<reference evidence="3" key="1">
    <citation type="submission" date="2015-11" db="EMBL/GenBank/DDBJ databases">
        <authorList>
            <person name="Varghese N."/>
        </authorList>
    </citation>
    <scope>NUCLEOTIDE SEQUENCE [LARGE SCALE GENOMIC DNA]</scope>
</reference>